<dbReference type="AlphaFoldDB" id="A0A2T5G7N1"/>
<evidence type="ECO:0000259" key="1">
    <source>
        <dbReference type="SMART" id="SM00849"/>
    </source>
</evidence>
<gene>
    <name evidence="2" type="ORF">BLITH_1168</name>
</gene>
<dbReference type="Gene3D" id="3.60.15.10">
    <property type="entry name" value="Ribonuclease Z/Hydroxyacylglutathione hydrolase-like"/>
    <property type="match status" value="1"/>
</dbReference>
<dbReference type="CDD" id="cd07726">
    <property type="entry name" value="ST1585-like_MBL-fold"/>
    <property type="match status" value="1"/>
</dbReference>
<feature type="domain" description="Metallo-beta-lactamase" evidence="1">
    <location>
        <begin position="38"/>
        <end position="241"/>
    </location>
</feature>
<dbReference type="PANTHER" id="PTHR42951:SF22">
    <property type="entry name" value="METALLO BETA-LACTAMASE SUPERFAMILY LIPOPROTEIN"/>
    <property type="match status" value="1"/>
</dbReference>
<dbReference type="InterPro" id="IPR037482">
    <property type="entry name" value="ST1585_MBL-fold"/>
</dbReference>
<dbReference type="InterPro" id="IPR001279">
    <property type="entry name" value="Metallo-B-lactamas"/>
</dbReference>
<dbReference type="Pfam" id="PF00753">
    <property type="entry name" value="Lactamase_B"/>
    <property type="match status" value="1"/>
</dbReference>
<dbReference type="SMART" id="SM00849">
    <property type="entry name" value="Lactamase_B"/>
    <property type="match status" value="1"/>
</dbReference>
<dbReference type="InterPro" id="IPR050855">
    <property type="entry name" value="NDM-1-like"/>
</dbReference>
<protein>
    <submittedName>
        <fullName evidence="2">Beta-lactamase related protein</fullName>
    </submittedName>
</protein>
<dbReference type="PANTHER" id="PTHR42951">
    <property type="entry name" value="METALLO-BETA-LACTAMASE DOMAIN-CONTAINING"/>
    <property type="match status" value="1"/>
</dbReference>
<dbReference type="EMBL" id="PEBW01000003">
    <property type="protein sequence ID" value="PTQ52201.1"/>
    <property type="molecule type" value="Genomic_DNA"/>
</dbReference>
<comment type="caution">
    <text evidence="2">The sequence shown here is derived from an EMBL/GenBank/DDBJ whole genome shotgun (WGS) entry which is preliminary data.</text>
</comment>
<accession>A0A2T5G7N1</accession>
<name>A0A2T5G7N1_9BACL</name>
<evidence type="ECO:0000313" key="2">
    <source>
        <dbReference type="EMBL" id="PTQ52201.1"/>
    </source>
</evidence>
<dbReference type="Proteomes" id="UP000244016">
    <property type="component" value="Unassembled WGS sequence"/>
</dbReference>
<reference evidence="2 3" key="1">
    <citation type="submission" date="2017-08" db="EMBL/GenBank/DDBJ databases">
        <title>Burning lignite coal seam in the remote Altai Mountains harbors a hydrogen-driven thermophilic microbial community.</title>
        <authorList>
            <person name="Kadnikov V.V."/>
            <person name="Mardanov A.V."/>
            <person name="Ivasenko D."/>
            <person name="Beletsky A.V."/>
            <person name="Karnachuk O.V."/>
            <person name="Ravin N.V."/>
        </authorList>
    </citation>
    <scope>NUCLEOTIDE SEQUENCE [LARGE SCALE GENOMIC DNA]</scope>
    <source>
        <strain evidence="2">AL31</strain>
    </source>
</reference>
<organism evidence="2 3">
    <name type="scientific">Brockia lithotrophica</name>
    <dbReference type="NCBI Taxonomy" id="933949"/>
    <lineage>
        <taxon>Bacteria</taxon>
        <taxon>Bacillati</taxon>
        <taxon>Bacillota</taxon>
        <taxon>Bacilli</taxon>
        <taxon>Bacillales</taxon>
        <taxon>Bacillales Family X. Incertae Sedis</taxon>
        <taxon>Brockia</taxon>
    </lineage>
</organism>
<evidence type="ECO:0000313" key="3">
    <source>
        <dbReference type="Proteomes" id="UP000244016"/>
    </source>
</evidence>
<proteinExistence type="predicted"/>
<dbReference type="InterPro" id="IPR036866">
    <property type="entry name" value="RibonucZ/Hydroxyglut_hydro"/>
</dbReference>
<dbReference type="SUPFAM" id="SSF56281">
    <property type="entry name" value="Metallo-hydrolase/oxidoreductase"/>
    <property type="match status" value="1"/>
</dbReference>
<sequence>MEIEGSASVDVQARCGSVTPLGRGLHMIDLCDWFLPERTAAYVFPEEGILIETGPAVSFPFLLKGLTTLGMSPRDIRTVILTHIHLDHAGAVGLFLKEAREAEVIVHPRGARHLVDPRRLIAAVRELYRGRFDEFYAPVLPVDPDRVRTVQDGDFLLLSEGRRLFFYDAPGHAPHHIAIYAPHAEGVFTGDAAGVWYSRLAWTGTFLVLPSTVPSQFDPEAMRRTWERLRALKPRRLFFSHFGETEAVEDVFGQLGKWLPRYLEDGEFVLRRYLRPWREGEEAEKAAIFAQAVEQLSEMLWERILREIGAQGRGGERAREIFRRETAYRHDIYLNAYGVMEYLFRQSTSEDSG</sequence>